<name>A0A8S5UVW7_9CAUD</name>
<sequence length="173" mass="20133">MKSKFKDENISSAPYDQFYQGGNIPSSNIKGETLYMRDEAIFTDYTFRMSELEKSVFRIDKDLGEIKSNYASKEYLSEKLNSNFKWLLAIILGVAAGGYALHWDTQKETNQRFLQVDNRFQQMDEKLHSTDVRLTKVEVKLDSIDTRLAMVEKKVDSIDDKLDILIQQKQAKR</sequence>
<keyword evidence="1" id="KW-0812">Transmembrane</keyword>
<protein>
    <submittedName>
        <fullName evidence="2">Uncharacterized protein</fullName>
    </submittedName>
</protein>
<evidence type="ECO:0000256" key="1">
    <source>
        <dbReference type="SAM" id="Phobius"/>
    </source>
</evidence>
<evidence type="ECO:0000313" key="2">
    <source>
        <dbReference type="EMBL" id="DAF98580.1"/>
    </source>
</evidence>
<keyword evidence="1" id="KW-1133">Transmembrane helix</keyword>
<dbReference type="EMBL" id="BK016151">
    <property type="protein sequence ID" value="DAF98580.1"/>
    <property type="molecule type" value="Genomic_DNA"/>
</dbReference>
<organism evidence="2">
    <name type="scientific">Myoviridae sp. ctpKu3</name>
    <dbReference type="NCBI Taxonomy" id="2825175"/>
    <lineage>
        <taxon>Viruses</taxon>
        <taxon>Duplodnaviria</taxon>
        <taxon>Heunggongvirae</taxon>
        <taxon>Uroviricota</taxon>
        <taxon>Caudoviricetes</taxon>
    </lineage>
</organism>
<dbReference type="Gene3D" id="3.90.20.10">
    <property type="match status" value="1"/>
</dbReference>
<dbReference type="SUPFAM" id="SSF57997">
    <property type="entry name" value="Tropomyosin"/>
    <property type="match status" value="1"/>
</dbReference>
<reference evidence="2" key="1">
    <citation type="journal article" date="2021" name="Proc. Natl. Acad. Sci. U.S.A.">
        <title>A Catalog of Tens of Thousands of Viruses from Human Metagenomes Reveals Hidden Associations with Chronic Diseases.</title>
        <authorList>
            <person name="Tisza M.J."/>
            <person name="Buck C.B."/>
        </authorList>
    </citation>
    <scope>NUCLEOTIDE SEQUENCE</scope>
    <source>
        <strain evidence="2">CtpKu3</strain>
    </source>
</reference>
<feature type="transmembrane region" description="Helical" evidence="1">
    <location>
        <begin position="86"/>
        <end position="103"/>
    </location>
</feature>
<keyword evidence="1" id="KW-0472">Membrane</keyword>
<proteinExistence type="predicted"/>
<accession>A0A8S5UVW7</accession>